<proteinExistence type="inferred from homology"/>
<dbReference type="InterPro" id="IPR036398">
    <property type="entry name" value="CA_dom_sf"/>
</dbReference>
<dbReference type="SUPFAM" id="SSF51069">
    <property type="entry name" value="Carbonic anhydrase"/>
    <property type="match status" value="1"/>
</dbReference>
<gene>
    <name evidence="12" type="ORF">EA26_09750</name>
</gene>
<evidence type="ECO:0000256" key="2">
    <source>
        <dbReference type="ARBA" id="ARBA00002904"/>
    </source>
</evidence>
<comment type="catalytic activity">
    <reaction evidence="9 10">
        <text>hydrogencarbonate + H(+) = CO2 + H2O</text>
        <dbReference type="Rhea" id="RHEA:10748"/>
        <dbReference type="ChEBI" id="CHEBI:15377"/>
        <dbReference type="ChEBI" id="CHEBI:15378"/>
        <dbReference type="ChEBI" id="CHEBI:16526"/>
        <dbReference type="ChEBI" id="CHEBI:17544"/>
        <dbReference type="EC" id="4.2.1.1"/>
    </reaction>
</comment>
<feature type="domain" description="Alpha-carbonic anhydrase" evidence="11">
    <location>
        <begin position="21"/>
        <end position="239"/>
    </location>
</feature>
<feature type="chain" id="PRO_5025095454" description="Carbonic anhydrase" evidence="10">
    <location>
        <begin position="21"/>
        <end position="239"/>
    </location>
</feature>
<dbReference type="SMART" id="SM01057">
    <property type="entry name" value="Carb_anhydrase"/>
    <property type="match status" value="1"/>
</dbReference>
<evidence type="ECO:0000313" key="13">
    <source>
        <dbReference type="Proteomes" id="UP000029994"/>
    </source>
</evidence>
<dbReference type="STRING" id="29495.EA26_09750"/>
<comment type="function">
    <text evidence="2 10">Reversible hydration of carbon dioxide.</text>
</comment>
<evidence type="ECO:0000256" key="10">
    <source>
        <dbReference type="RuleBase" id="RU367011"/>
    </source>
</evidence>
<evidence type="ECO:0000259" key="11">
    <source>
        <dbReference type="PROSITE" id="PS51144"/>
    </source>
</evidence>
<comment type="caution">
    <text evidence="12">The sequence shown here is derived from an EMBL/GenBank/DDBJ whole genome shotgun (WGS) entry which is preliminary data.</text>
</comment>
<keyword evidence="10" id="KW-0732">Signal</keyword>
<evidence type="ECO:0000256" key="3">
    <source>
        <dbReference type="ARBA" id="ARBA00010718"/>
    </source>
</evidence>
<evidence type="ECO:0000256" key="1">
    <source>
        <dbReference type="ARBA" id="ARBA00001947"/>
    </source>
</evidence>
<comment type="similarity">
    <text evidence="3 10">Belongs to the alpha-carbonic anhydrase family.</text>
</comment>
<evidence type="ECO:0000256" key="6">
    <source>
        <dbReference type="ARBA" id="ARBA00022723"/>
    </source>
</evidence>
<dbReference type="InterPro" id="IPR041891">
    <property type="entry name" value="Alpha_CA_prokaryot-like"/>
</dbReference>
<dbReference type="Proteomes" id="UP000029994">
    <property type="component" value="Unassembled WGS sequence"/>
</dbReference>
<dbReference type="InterPro" id="IPR001148">
    <property type="entry name" value="CA_dom"/>
</dbReference>
<evidence type="ECO:0000313" key="12">
    <source>
        <dbReference type="EMBL" id="KGK11573.1"/>
    </source>
</evidence>
<protein>
    <recommendedName>
        <fullName evidence="5 10">Carbonic anhydrase</fullName>
        <ecNumber evidence="4 10">4.2.1.1</ecNumber>
    </recommendedName>
</protein>
<dbReference type="Gene3D" id="3.10.200.10">
    <property type="entry name" value="Alpha carbonic anhydrase"/>
    <property type="match status" value="1"/>
</dbReference>
<evidence type="ECO:0000256" key="9">
    <source>
        <dbReference type="ARBA" id="ARBA00048348"/>
    </source>
</evidence>
<dbReference type="InterPro" id="IPR023561">
    <property type="entry name" value="Carbonic_anhydrase_a-class"/>
</dbReference>
<accession>A0A099LTI5</accession>
<dbReference type="PROSITE" id="PS00162">
    <property type="entry name" value="ALPHA_CA_1"/>
    <property type="match status" value="1"/>
</dbReference>
<dbReference type="InterPro" id="IPR018338">
    <property type="entry name" value="Carbonic_anhydrase_a-class_CS"/>
</dbReference>
<dbReference type="AlphaFoldDB" id="A0A099LTI5"/>
<reference evidence="12 13" key="1">
    <citation type="submission" date="2014-04" db="EMBL/GenBank/DDBJ databases">
        <title>Genome sequencing of Vibrio navarrensis strains.</title>
        <authorList>
            <person name="Gladney L.M."/>
            <person name="Katz L.S."/>
            <person name="Marino-Ramirez L."/>
            <person name="Jordan I.K."/>
        </authorList>
    </citation>
    <scope>NUCLEOTIDE SEQUENCE [LARGE SCALE GENOMIC DNA]</scope>
    <source>
        <strain evidence="12 13">ATCC 51183</strain>
    </source>
</reference>
<dbReference type="PROSITE" id="PS51144">
    <property type="entry name" value="ALPHA_CA_2"/>
    <property type="match status" value="1"/>
</dbReference>
<comment type="cofactor">
    <cofactor evidence="1 10">
        <name>Zn(2+)</name>
        <dbReference type="ChEBI" id="CHEBI:29105"/>
    </cofactor>
</comment>
<sequence>MKKQISALFVTLVLSNTALASEWGYEGHHGPEHWGNVAKECAMGKNQSPINIAQPVEAEMKALELNYAGQVVSLTNNGHTLQAGVSGENVFHVDAKSFKLKQFHFHTPSENVIRGKQYPLEAHFVHADSEGNLAVVAVMFDTGSQNPLLSELTAKMPTVGEQVTLSHAFDVAALLPKQQDYYRFNGSLTTPPCSEGVRWFVLKQASELSSSQTEQLMSVMGHNNRPLQPLNARTVLSKD</sequence>
<name>A0A099LTI5_9VIBR</name>
<dbReference type="eggNOG" id="COG3338">
    <property type="taxonomic scope" value="Bacteria"/>
</dbReference>
<keyword evidence="6 10" id="KW-0479">Metal-binding</keyword>
<feature type="signal peptide" evidence="10">
    <location>
        <begin position="1"/>
        <end position="20"/>
    </location>
</feature>
<dbReference type="EC" id="4.2.1.1" evidence="4 10"/>
<keyword evidence="13" id="KW-1185">Reference proteome</keyword>
<dbReference type="GO" id="GO:0004089">
    <property type="term" value="F:carbonate dehydratase activity"/>
    <property type="evidence" value="ECO:0007669"/>
    <property type="project" value="UniProtKB-UniRule"/>
</dbReference>
<keyword evidence="8 10" id="KW-0456">Lyase</keyword>
<dbReference type="PANTHER" id="PTHR18952:SF265">
    <property type="entry name" value="CARBONIC ANHYDRASE"/>
    <property type="match status" value="1"/>
</dbReference>
<organism evidence="12 13">
    <name type="scientific">Vibrio navarrensis</name>
    <dbReference type="NCBI Taxonomy" id="29495"/>
    <lineage>
        <taxon>Bacteria</taxon>
        <taxon>Pseudomonadati</taxon>
        <taxon>Pseudomonadota</taxon>
        <taxon>Gammaproteobacteria</taxon>
        <taxon>Vibrionales</taxon>
        <taxon>Vibrionaceae</taxon>
        <taxon>Vibrio</taxon>
    </lineage>
</organism>
<keyword evidence="7 10" id="KW-0862">Zinc</keyword>
<evidence type="ECO:0000256" key="5">
    <source>
        <dbReference type="ARBA" id="ARBA00014628"/>
    </source>
</evidence>
<dbReference type="EMBL" id="JMCG01000001">
    <property type="protein sequence ID" value="KGK11573.1"/>
    <property type="molecule type" value="Genomic_DNA"/>
</dbReference>
<dbReference type="GO" id="GO:0008270">
    <property type="term" value="F:zinc ion binding"/>
    <property type="evidence" value="ECO:0007669"/>
    <property type="project" value="UniProtKB-UniRule"/>
</dbReference>
<evidence type="ECO:0000256" key="8">
    <source>
        <dbReference type="ARBA" id="ARBA00023239"/>
    </source>
</evidence>
<dbReference type="PANTHER" id="PTHR18952">
    <property type="entry name" value="CARBONIC ANHYDRASE"/>
    <property type="match status" value="1"/>
</dbReference>
<evidence type="ECO:0000256" key="7">
    <source>
        <dbReference type="ARBA" id="ARBA00022833"/>
    </source>
</evidence>
<dbReference type="Pfam" id="PF00194">
    <property type="entry name" value="Carb_anhydrase"/>
    <property type="match status" value="1"/>
</dbReference>
<dbReference type="CDD" id="cd03124">
    <property type="entry name" value="alpha_CA_prokaryotic_like"/>
    <property type="match status" value="1"/>
</dbReference>
<dbReference type="RefSeq" id="WP_039427090.1">
    <property type="nucleotide sequence ID" value="NZ_CP061844.1"/>
</dbReference>
<dbReference type="GeneID" id="43683467"/>
<evidence type="ECO:0000256" key="4">
    <source>
        <dbReference type="ARBA" id="ARBA00012925"/>
    </source>
</evidence>